<reference evidence="3 4" key="1">
    <citation type="submission" date="2019-07" db="EMBL/GenBank/DDBJ databases">
        <title>Whole genome shotgun sequence of Cellulomonas persica NBRC 101101.</title>
        <authorList>
            <person name="Hosoyama A."/>
            <person name="Uohara A."/>
            <person name="Ohji S."/>
            <person name="Ichikawa N."/>
        </authorList>
    </citation>
    <scope>NUCLEOTIDE SEQUENCE [LARGE SCALE GENOMIC DNA]</scope>
    <source>
        <strain evidence="3 4">NBRC 101101</strain>
    </source>
</reference>
<dbReference type="EMBL" id="BJUA01000003">
    <property type="protein sequence ID" value="GEK17031.1"/>
    <property type="molecule type" value="Genomic_DNA"/>
</dbReference>
<dbReference type="InterPro" id="IPR018309">
    <property type="entry name" value="Tscrpt_reg_PadR_C"/>
</dbReference>
<dbReference type="PANTHER" id="PTHR43252">
    <property type="entry name" value="TRANSCRIPTIONAL REGULATOR YQJI"/>
    <property type="match status" value="1"/>
</dbReference>
<dbReference type="InterPro" id="IPR005149">
    <property type="entry name" value="Tscrpt_reg_PadR_N"/>
</dbReference>
<feature type="domain" description="Transcription regulator PadR C-terminal" evidence="2">
    <location>
        <begin position="91"/>
        <end position="170"/>
    </location>
</feature>
<comment type="caution">
    <text evidence="3">The sequence shown here is derived from an EMBL/GenBank/DDBJ whole genome shotgun (WGS) entry which is preliminary data.</text>
</comment>
<gene>
    <name evidence="3" type="ORF">CPE01_07640</name>
</gene>
<feature type="domain" description="Transcription regulator PadR N-terminal" evidence="1">
    <location>
        <begin position="7"/>
        <end position="77"/>
    </location>
</feature>
<proteinExistence type="predicted"/>
<dbReference type="AlphaFoldDB" id="A0A510UU83"/>
<name>A0A510UU83_9CELL</name>
<dbReference type="Gene3D" id="1.10.10.10">
    <property type="entry name" value="Winged helix-like DNA-binding domain superfamily/Winged helix DNA-binding domain"/>
    <property type="match status" value="1"/>
</dbReference>
<sequence>MSVRQGLLALLADAPMHAYQLRHEFEQRTGGTWPLNMGQVSTTLDRLVRDELVAPLDVDADDVVRYHLTHTGRAELERWWTTAVVRSAPARDELSIKLALAVSAPGVDVCVIVQTQRTETMRALRDLTRLKADLPASGWTREDLAWSLVLDHLIFAAEAEVRWLDHVEARVARATDKGIVLAPRAASGELPPAEQAAREHVADGGAR</sequence>
<dbReference type="Proteomes" id="UP000321386">
    <property type="component" value="Unassembled WGS sequence"/>
</dbReference>
<dbReference type="OrthoDB" id="3186544at2"/>
<dbReference type="InterPro" id="IPR036390">
    <property type="entry name" value="WH_DNA-bd_sf"/>
</dbReference>
<organism evidence="3 4">
    <name type="scientific">Cellulomonas persica</name>
    <dbReference type="NCBI Taxonomy" id="76861"/>
    <lineage>
        <taxon>Bacteria</taxon>
        <taxon>Bacillati</taxon>
        <taxon>Actinomycetota</taxon>
        <taxon>Actinomycetes</taxon>
        <taxon>Micrococcales</taxon>
        <taxon>Cellulomonadaceae</taxon>
        <taxon>Cellulomonas</taxon>
    </lineage>
</organism>
<evidence type="ECO:0000313" key="3">
    <source>
        <dbReference type="EMBL" id="GEK17031.1"/>
    </source>
</evidence>
<dbReference type="SUPFAM" id="SSF46785">
    <property type="entry name" value="Winged helix' DNA-binding domain"/>
    <property type="match status" value="1"/>
</dbReference>
<dbReference type="InterPro" id="IPR036388">
    <property type="entry name" value="WH-like_DNA-bd_sf"/>
</dbReference>
<evidence type="ECO:0000259" key="2">
    <source>
        <dbReference type="Pfam" id="PF10400"/>
    </source>
</evidence>
<accession>A0A510UU83</accession>
<dbReference type="Pfam" id="PF03551">
    <property type="entry name" value="PadR"/>
    <property type="match status" value="1"/>
</dbReference>
<dbReference type="PANTHER" id="PTHR43252:SF6">
    <property type="entry name" value="NEGATIVE TRANSCRIPTION REGULATOR PADR"/>
    <property type="match status" value="1"/>
</dbReference>
<evidence type="ECO:0000313" key="4">
    <source>
        <dbReference type="Proteomes" id="UP000321386"/>
    </source>
</evidence>
<evidence type="ECO:0000259" key="1">
    <source>
        <dbReference type="Pfam" id="PF03551"/>
    </source>
</evidence>
<dbReference type="Pfam" id="PF10400">
    <property type="entry name" value="Vir_act_alpha_C"/>
    <property type="match status" value="1"/>
</dbReference>
<protein>
    <submittedName>
        <fullName evidence="3">Transcriptional regulator</fullName>
    </submittedName>
</protein>
<keyword evidence="4" id="KW-1185">Reference proteome</keyword>
<dbReference type="RefSeq" id="WP_146805319.1">
    <property type="nucleotide sequence ID" value="NZ_BJUA01000003.1"/>
</dbReference>